<dbReference type="Proteomes" id="UP000176422">
    <property type="component" value="Unassembled WGS sequence"/>
</dbReference>
<evidence type="ECO:0000259" key="1">
    <source>
        <dbReference type="Pfam" id="PF01936"/>
    </source>
</evidence>
<dbReference type="EMBL" id="MGIT01000004">
    <property type="protein sequence ID" value="OGM92624.1"/>
    <property type="molecule type" value="Genomic_DNA"/>
</dbReference>
<dbReference type="PANTHER" id="PTHR35458:SF2">
    <property type="entry name" value="SLR0755 PROTEIN"/>
    <property type="match status" value="1"/>
</dbReference>
<proteinExistence type="predicted"/>
<name>A0A1F8DVL3_9BACT</name>
<organism evidence="2 3">
    <name type="scientific">Candidatus Wolfebacteria bacterium RIFOXYB1_FULL_54_12</name>
    <dbReference type="NCBI Taxonomy" id="1802559"/>
    <lineage>
        <taxon>Bacteria</taxon>
        <taxon>Candidatus Wolfeibacteriota</taxon>
    </lineage>
</organism>
<dbReference type="GO" id="GO:0004540">
    <property type="term" value="F:RNA nuclease activity"/>
    <property type="evidence" value="ECO:0007669"/>
    <property type="project" value="InterPro"/>
</dbReference>
<dbReference type="PANTHER" id="PTHR35458">
    <property type="entry name" value="SLR0755 PROTEIN"/>
    <property type="match status" value="1"/>
</dbReference>
<dbReference type="STRING" id="1802559.A2372_04245"/>
<dbReference type="Gene3D" id="3.40.50.1010">
    <property type="entry name" value="5'-nuclease"/>
    <property type="match status" value="1"/>
</dbReference>
<evidence type="ECO:0000313" key="2">
    <source>
        <dbReference type="EMBL" id="OGM92624.1"/>
    </source>
</evidence>
<feature type="domain" description="NYN" evidence="1">
    <location>
        <begin position="10"/>
        <end position="135"/>
    </location>
</feature>
<dbReference type="InterPro" id="IPR021139">
    <property type="entry name" value="NYN"/>
</dbReference>
<evidence type="ECO:0000313" key="3">
    <source>
        <dbReference type="Proteomes" id="UP000176422"/>
    </source>
</evidence>
<dbReference type="Pfam" id="PF01936">
    <property type="entry name" value="NYN"/>
    <property type="match status" value="1"/>
</dbReference>
<reference evidence="2 3" key="1">
    <citation type="journal article" date="2016" name="Nat. Commun.">
        <title>Thousands of microbial genomes shed light on interconnected biogeochemical processes in an aquifer system.</title>
        <authorList>
            <person name="Anantharaman K."/>
            <person name="Brown C.T."/>
            <person name="Hug L.A."/>
            <person name="Sharon I."/>
            <person name="Castelle C.J."/>
            <person name="Probst A.J."/>
            <person name="Thomas B.C."/>
            <person name="Singh A."/>
            <person name="Wilkins M.J."/>
            <person name="Karaoz U."/>
            <person name="Brodie E.L."/>
            <person name="Williams K.H."/>
            <person name="Hubbard S.S."/>
            <person name="Banfield J.F."/>
        </authorList>
    </citation>
    <scope>NUCLEOTIDE SEQUENCE [LARGE SCALE GENOMIC DNA]</scope>
</reference>
<sequence length="166" mass="19133">MKKEGDNFAFIDGQNLNLSIKRMGWSLDFKRFRIYLQEKYSVKKAYYFIGYIEGNQNLYTSLQEAGYILVFKPTLKSKDGIIKGNVDAELVLHTMIEYPNYNKAVIVSSDGDFACLVNYLEGKNKLERVLAPNRKAYSVLLRKSGKGKSDFMDDLRGKLEYKKKTP</sequence>
<protein>
    <recommendedName>
        <fullName evidence="1">NYN domain-containing protein</fullName>
    </recommendedName>
</protein>
<dbReference type="AlphaFoldDB" id="A0A1F8DVL3"/>
<accession>A0A1F8DVL3</accession>
<comment type="caution">
    <text evidence="2">The sequence shown here is derived from an EMBL/GenBank/DDBJ whole genome shotgun (WGS) entry which is preliminary data.</text>
</comment>
<gene>
    <name evidence="2" type="ORF">A2372_04245</name>
</gene>
<dbReference type="InterPro" id="IPR047140">
    <property type="entry name" value="LabA"/>
</dbReference>